<evidence type="ECO:0000259" key="2">
    <source>
        <dbReference type="PROSITE" id="PS50846"/>
    </source>
</evidence>
<feature type="compositionally biased region" description="Low complexity" evidence="1">
    <location>
        <begin position="8"/>
        <end position="19"/>
    </location>
</feature>
<feature type="compositionally biased region" description="Basic and acidic residues" evidence="1">
    <location>
        <begin position="107"/>
        <end position="120"/>
    </location>
</feature>
<dbReference type="PANTHER" id="PTHR46413">
    <property type="entry name" value="HEAVY METAL-ASSOCIATED ISOPRENYLATED PLANT PROTEIN 6"/>
    <property type="match status" value="1"/>
</dbReference>
<dbReference type="EMBL" id="LIHL02000003">
    <property type="protein sequence ID" value="KAF5475807.1"/>
    <property type="molecule type" value="Genomic_DNA"/>
</dbReference>
<dbReference type="InterPro" id="IPR044594">
    <property type="entry name" value="HIPP01/3/5/6"/>
</dbReference>
<dbReference type="InterPro" id="IPR036163">
    <property type="entry name" value="HMA_dom_sf"/>
</dbReference>
<comment type="caution">
    <text evidence="3">The sequence shown here is derived from an EMBL/GenBank/DDBJ whole genome shotgun (WGS) entry which is preliminary data.</text>
</comment>
<reference evidence="3" key="1">
    <citation type="submission" date="2015-10" db="EMBL/GenBank/DDBJ databases">
        <authorList>
            <person name="Martinez-Garcia P.J."/>
            <person name="Crepeau M.W."/>
            <person name="Puiu D."/>
            <person name="Gonzalez-Ibeas D."/>
            <person name="Whalen J."/>
            <person name="Stevens K."/>
            <person name="Paul R."/>
            <person name="Butterfield T."/>
            <person name="Britton M."/>
            <person name="Reagan R."/>
            <person name="Chakraborty S."/>
            <person name="Walawage S.L."/>
            <person name="Vasquez-Gross H.A."/>
            <person name="Cardeno C."/>
            <person name="Famula R."/>
            <person name="Pratt K."/>
            <person name="Kuruganti S."/>
            <person name="Aradhya M.K."/>
            <person name="Leslie C.A."/>
            <person name="Dandekar A.M."/>
            <person name="Salzberg S.L."/>
            <person name="Wegrzyn J.L."/>
            <person name="Langley C.H."/>
            <person name="Neale D.B."/>
        </authorList>
    </citation>
    <scope>NUCLEOTIDE SEQUENCE</scope>
    <source>
        <tissue evidence="3">Leaves</tissue>
    </source>
</reference>
<name>A0A833Y2A9_JUGRE</name>
<dbReference type="InterPro" id="IPR006121">
    <property type="entry name" value="HMA_dom"/>
</dbReference>
<feature type="region of interest" description="Disordered" evidence="1">
    <location>
        <begin position="1"/>
        <end position="26"/>
    </location>
</feature>
<feature type="domain" description="HMA" evidence="2">
    <location>
        <begin position="133"/>
        <end position="196"/>
    </location>
</feature>
<dbReference type="GO" id="GO:0046872">
    <property type="term" value="F:metal ion binding"/>
    <property type="evidence" value="ECO:0007669"/>
    <property type="project" value="InterPro"/>
</dbReference>
<evidence type="ECO:0000313" key="4">
    <source>
        <dbReference type="Proteomes" id="UP000619265"/>
    </source>
</evidence>
<dbReference type="PROSITE" id="PS50846">
    <property type="entry name" value="HMA_2"/>
    <property type="match status" value="2"/>
</dbReference>
<feature type="non-terminal residue" evidence="3">
    <location>
        <position position="1"/>
    </location>
</feature>
<evidence type="ECO:0000256" key="1">
    <source>
        <dbReference type="SAM" id="MobiDB-lite"/>
    </source>
</evidence>
<dbReference type="SUPFAM" id="SSF55008">
    <property type="entry name" value="HMA, heavy metal-associated domain"/>
    <property type="match status" value="2"/>
</dbReference>
<proteinExistence type="predicted"/>
<dbReference type="Proteomes" id="UP000619265">
    <property type="component" value="Unassembled WGS sequence"/>
</dbReference>
<protein>
    <recommendedName>
        <fullName evidence="2">HMA domain-containing protein</fullName>
    </recommendedName>
</protein>
<sequence length="247" mass="27749">KTLPSNLQSSKQSFQQISKPMDMKYQGGKNEWEKKANGKVTAVFEMDCQSCAKKVKEAAFSLKGFEDVKLDCAANRLTVTGKEDPTVMKEMLEKKAKKIVQLVSSQPREDDRGDEKPEEKSETEEEYEKPKEISTVVLKIRLHCNGCVNELKKIVGKFKGVEKVDVAAGKDLVTVKGTMDVKELAAYLKEKLKRSVEIVAPKNHAGGNERAYISDGDKKDKDDGRFCVTEVVALLELMQKKGLLYYY</sequence>
<gene>
    <name evidence="3" type="ORF">F2P56_007576</name>
</gene>
<dbReference type="PANTHER" id="PTHR46413:SF1">
    <property type="entry name" value="HEAVY METAL-ASSOCIATED ISOPRENYLATED PLANT PROTEIN 6"/>
    <property type="match status" value="1"/>
</dbReference>
<accession>A0A833Y2A9</accession>
<feature type="region of interest" description="Disordered" evidence="1">
    <location>
        <begin position="102"/>
        <end position="128"/>
    </location>
</feature>
<dbReference type="CDD" id="cd00371">
    <property type="entry name" value="HMA"/>
    <property type="match status" value="2"/>
</dbReference>
<feature type="domain" description="HMA" evidence="2">
    <location>
        <begin position="37"/>
        <end position="103"/>
    </location>
</feature>
<dbReference type="Pfam" id="PF00403">
    <property type="entry name" value="HMA"/>
    <property type="match status" value="2"/>
</dbReference>
<dbReference type="AlphaFoldDB" id="A0A833Y2A9"/>
<reference evidence="3" key="2">
    <citation type="submission" date="2020-03" db="EMBL/GenBank/DDBJ databases">
        <title>Walnut 2.0.</title>
        <authorList>
            <person name="Marrano A."/>
            <person name="Britton M."/>
            <person name="Zimin A.V."/>
            <person name="Zaini P.A."/>
            <person name="Workman R."/>
            <person name="Puiu D."/>
            <person name="Bianco L."/>
            <person name="Allen B.J."/>
            <person name="Troggio M."/>
            <person name="Leslie C.A."/>
            <person name="Timp W."/>
            <person name="Dendekar A."/>
            <person name="Salzberg S.L."/>
            <person name="Neale D.B."/>
        </authorList>
    </citation>
    <scope>NUCLEOTIDE SEQUENCE</scope>
    <source>
        <tissue evidence="3">Leaves</tissue>
    </source>
</reference>
<dbReference type="Gramene" id="Jr03_21130_p1">
    <property type="protein sequence ID" value="cds.Jr03_21130_p1"/>
    <property type="gene ID" value="Jr03_21130"/>
</dbReference>
<organism evidence="3 4">
    <name type="scientific">Juglans regia</name>
    <name type="common">English walnut</name>
    <dbReference type="NCBI Taxonomy" id="51240"/>
    <lineage>
        <taxon>Eukaryota</taxon>
        <taxon>Viridiplantae</taxon>
        <taxon>Streptophyta</taxon>
        <taxon>Embryophyta</taxon>
        <taxon>Tracheophyta</taxon>
        <taxon>Spermatophyta</taxon>
        <taxon>Magnoliopsida</taxon>
        <taxon>eudicotyledons</taxon>
        <taxon>Gunneridae</taxon>
        <taxon>Pentapetalae</taxon>
        <taxon>rosids</taxon>
        <taxon>fabids</taxon>
        <taxon>Fagales</taxon>
        <taxon>Juglandaceae</taxon>
        <taxon>Juglans</taxon>
    </lineage>
</organism>
<evidence type="ECO:0000313" key="3">
    <source>
        <dbReference type="EMBL" id="KAF5475807.1"/>
    </source>
</evidence>
<dbReference type="Gene3D" id="3.30.70.100">
    <property type="match status" value="2"/>
</dbReference>